<evidence type="ECO:0000256" key="4">
    <source>
        <dbReference type="SAM" id="SignalP"/>
    </source>
</evidence>
<dbReference type="InterPro" id="IPR012334">
    <property type="entry name" value="Pectin_lyas_fold"/>
</dbReference>
<evidence type="ECO:0000259" key="5">
    <source>
        <dbReference type="Pfam" id="PF13229"/>
    </source>
</evidence>
<dbReference type="PANTHER" id="PTHR40088:SF2">
    <property type="entry name" value="SECRETED SUGAR HYDROLASE"/>
    <property type="match status" value="1"/>
</dbReference>
<dbReference type="RefSeq" id="WP_095043963.1">
    <property type="nucleotide sequence ID" value="NZ_LN890655.1"/>
</dbReference>
<dbReference type="GO" id="GO:0005576">
    <property type="term" value="C:extracellular region"/>
    <property type="evidence" value="ECO:0007669"/>
    <property type="project" value="UniProtKB-SubCell"/>
</dbReference>
<dbReference type="PANTHER" id="PTHR40088">
    <property type="entry name" value="PECTATE LYASE (EUROFUNG)"/>
    <property type="match status" value="1"/>
</dbReference>
<comment type="subcellular location">
    <subcellularLocation>
        <location evidence="1">Secreted</location>
    </subcellularLocation>
</comment>
<evidence type="ECO:0000313" key="6">
    <source>
        <dbReference type="EMBL" id="CUS04657.2"/>
    </source>
</evidence>
<sequence>MKRKTVYRFSMLALLFLFISAGRALAQGDLLFAPTIYNNAAAACTVTVSPSQIIQTAVNDASSGDVVCVRAGTYHQQVKFRPVDAGITLQAYPGERPVLDGQGSIPDGKYEGLIHVNASNVTVEGFDVFNSDGRGIVVAQLSSETQSLQNVVIRNNFVHGSTDAGININGNETNQIHNILIENNAVYDNLEKNTNGADNGGSAVAFLETDNSIARGNTIYHNLGEGLVADRWTAGLTFEDNVLYDNKHAGIYLSTTQNPLVRRNFVFCTDDRTYWRGTNAKKPAPGIVVRDEDYEGQTNKPPASNGQIIINNIVVGCGNNFIISSQMDGGGLNGALIANNSFINARGDAGSGGMNILFEGDANYKNSRFANNLIMQSEPSGQIARILLNLGDPDMSSFTVSNNLYSFAPPNNWINNEPGRVIGDPKLANAIMPTKNGGLPAASSYGLLANSPAVNAGASVSQVTEDYFKQQRSGGLDIGADEQGGGGGGPTTGNIIVTVSTTPDQAAQVFSFAATYGSGSFQLADGQNNNSGQIDAGTYSVTQSAVAGWTTSASCSDGSQPNAIALAADETVTCTFTNQQQGGGGDVEATIYLTTNVSGNVGGVAYAPGDILAYDGDAGAWSLYFDGSDVGVSRAINDFVLLSDGSLLLALTGNPTLPIAGGSFKFVMQDVARFAPTSLGDNTAGTWSVYFDGSDVGLSATAEKIDTLARRADGALLISTYGTASVTAAGGGTLKAQDEDLLAFQPSATGADTQGSWSLGLEGTNVPGMKGEDLTGAWHDAASGHFYLTMTNDFVIGGVAGTAGAIITLTPSGGVTAYWNAANAGFGGPVDGLHIAP</sequence>
<dbReference type="Gene3D" id="2.160.20.10">
    <property type="entry name" value="Single-stranded right-handed beta-helix, Pectin lyase-like"/>
    <property type="match status" value="1"/>
</dbReference>
<dbReference type="SMART" id="SM00710">
    <property type="entry name" value="PbH1"/>
    <property type="match status" value="6"/>
</dbReference>
<keyword evidence="2" id="KW-0964">Secreted</keyword>
<dbReference type="Pfam" id="PF13229">
    <property type="entry name" value="Beta_helix"/>
    <property type="match status" value="1"/>
</dbReference>
<feature type="chain" id="PRO_5008241762" description="Right handed beta helix domain-containing protein" evidence="4">
    <location>
        <begin position="27"/>
        <end position="837"/>
    </location>
</feature>
<dbReference type="OrthoDB" id="9795486at2"/>
<evidence type="ECO:0000256" key="2">
    <source>
        <dbReference type="ARBA" id="ARBA00022525"/>
    </source>
</evidence>
<dbReference type="Gene3D" id="2.60.40.1140">
    <property type="entry name" value="Collagen-binding surface protein Cna, B-type domain"/>
    <property type="match status" value="1"/>
</dbReference>
<feature type="domain" description="Right handed beta helix" evidence="5">
    <location>
        <begin position="114"/>
        <end position="264"/>
    </location>
</feature>
<dbReference type="GO" id="GO:0016837">
    <property type="term" value="F:carbon-oxygen lyase activity, acting on polysaccharides"/>
    <property type="evidence" value="ECO:0007669"/>
    <property type="project" value="TreeGrafter"/>
</dbReference>
<evidence type="ECO:0000256" key="1">
    <source>
        <dbReference type="ARBA" id="ARBA00004613"/>
    </source>
</evidence>
<dbReference type="InterPro" id="IPR006626">
    <property type="entry name" value="PbH1"/>
</dbReference>
<dbReference type="InterPro" id="IPR052052">
    <property type="entry name" value="Polysaccharide_Lyase_9"/>
</dbReference>
<protein>
    <recommendedName>
        <fullName evidence="5">Right handed beta helix domain-containing protein</fullName>
    </recommendedName>
</protein>
<evidence type="ECO:0000256" key="3">
    <source>
        <dbReference type="ARBA" id="ARBA00022729"/>
    </source>
</evidence>
<feature type="signal peptide" evidence="4">
    <location>
        <begin position="1"/>
        <end position="26"/>
    </location>
</feature>
<dbReference type="KEGG" id="pbf:CFX0092_A2779"/>
<dbReference type="AlphaFoldDB" id="A0A170PI61"/>
<dbReference type="InterPro" id="IPR039448">
    <property type="entry name" value="Beta_helix"/>
</dbReference>
<gene>
    <name evidence="6" type="ORF">CFX0092_A2779</name>
</gene>
<reference evidence="6" key="1">
    <citation type="submission" date="2016-01" db="EMBL/GenBank/DDBJ databases">
        <authorList>
            <person name="Mcilroy J.S."/>
            <person name="Karst M S."/>
            <person name="Albertsen M."/>
        </authorList>
    </citation>
    <scope>NUCLEOTIDE SEQUENCE</scope>
    <source>
        <strain evidence="6">Cfx-K</strain>
    </source>
</reference>
<dbReference type="Proteomes" id="UP000215027">
    <property type="component" value="Chromosome I"/>
</dbReference>
<keyword evidence="3 4" id="KW-0732">Signal</keyword>
<proteinExistence type="predicted"/>
<dbReference type="InterPro" id="IPR011050">
    <property type="entry name" value="Pectin_lyase_fold/virulence"/>
</dbReference>
<keyword evidence="7" id="KW-1185">Reference proteome</keyword>
<dbReference type="EMBL" id="LN890655">
    <property type="protein sequence ID" value="CUS04657.2"/>
    <property type="molecule type" value="Genomic_DNA"/>
</dbReference>
<accession>A0A170PI61</accession>
<organism evidence="6 7">
    <name type="scientific">Candidatus Promineifilum breve</name>
    <dbReference type="NCBI Taxonomy" id="1806508"/>
    <lineage>
        <taxon>Bacteria</taxon>
        <taxon>Bacillati</taxon>
        <taxon>Chloroflexota</taxon>
        <taxon>Ardenticatenia</taxon>
        <taxon>Candidatus Promineifilales</taxon>
        <taxon>Candidatus Promineifilaceae</taxon>
        <taxon>Candidatus Promineifilum</taxon>
    </lineage>
</organism>
<name>A0A170PI61_9CHLR</name>
<evidence type="ECO:0000313" key="7">
    <source>
        <dbReference type="Proteomes" id="UP000215027"/>
    </source>
</evidence>
<dbReference type="SUPFAM" id="SSF51126">
    <property type="entry name" value="Pectin lyase-like"/>
    <property type="match status" value="1"/>
</dbReference>